<feature type="transmembrane region" description="Helical" evidence="1">
    <location>
        <begin position="263"/>
        <end position="293"/>
    </location>
</feature>
<evidence type="ECO:0000313" key="3">
    <source>
        <dbReference type="EMBL" id="WAC10500.1"/>
    </source>
</evidence>
<feature type="domain" description="Glycosyltransferase RgtA/B/C/D-like" evidence="2">
    <location>
        <begin position="175"/>
        <end position="319"/>
    </location>
</feature>
<keyword evidence="1" id="KW-0812">Transmembrane</keyword>
<reference evidence="3" key="1">
    <citation type="submission" date="2022-11" db="EMBL/GenBank/DDBJ databases">
        <title>Dyadobacter pollutisoli sp. nov., isolated from plastic dumped soil.</title>
        <authorList>
            <person name="Kim J.M."/>
            <person name="Kim K.R."/>
            <person name="Lee J.K."/>
            <person name="Hao L."/>
            <person name="Jeon C.O."/>
        </authorList>
    </citation>
    <scope>NUCLEOTIDE SEQUENCE</scope>
    <source>
        <strain evidence="3">U1</strain>
    </source>
</reference>
<protein>
    <submittedName>
        <fullName evidence="3">Glycosyltransferase family 39 protein</fullName>
        <ecNumber evidence="3">2.4.-.-</ecNumber>
    </submittedName>
</protein>
<feature type="transmembrane region" description="Helical" evidence="1">
    <location>
        <begin position="33"/>
        <end position="53"/>
    </location>
</feature>
<feature type="transmembrane region" description="Helical" evidence="1">
    <location>
        <begin position="412"/>
        <end position="434"/>
    </location>
</feature>
<feature type="transmembrane region" description="Helical" evidence="1">
    <location>
        <begin position="238"/>
        <end position="256"/>
    </location>
</feature>
<keyword evidence="3" id="KW-0328">Glycosyltransferase</keyword>
<feature type="transmembrane region" description="Helical" evidence="1">
    <location>
        <begin position="305"/>
        <end position="325"/>
    </location>
</feature>
<evidence type="ECO:0000259" key="2">
    <source>
        <dbReference type="Pfam" id="PF13231"/>
    </source>
</evidence>
<feature type="transmembrane region" description="Helical" evidence="1">
    <location>
        <begin position="187"/>
        <end position="204"/>
    </location>
</feature>
<dbReference type="Proteomes" id="UP001164653">
    <property type="component" value="Chromosome"/>
</dbReference>
<evidence type="ECO:0000256" key="1">
    <source>
        <dbReference type="SAM" id="Phobius"/>
    </source>
</evidence>
<feature type="transmembrane region" description="Helical" evidence="1">
    <location>
        <begin position="468"/>
        <end position="489"/>
    </location>
</feature>
<feature type="transmembrane region" description="Helical" evidence="1">
    <location>
        <begin position="495"/>
        <end position="514"/>
    </location>
</feature>
<keyword evidence="3" id="KW-0808">Transferase</keyword>
<feature type="transmembrane region" description="Helical" evidence="1">
    <location>
        <begin position="6"/>
        <end position="21"/>
    </location>
</feature>
<feature type="transmembrane region" description="Helical" evidence="1">
    <location>
        <begin position="100"/>
        <end position="127"/>
    </location>
</feature>
<dbReference type="EC" id="2.4.-.-" evidence="3"/>
<keyword evidence="1" id="KW-1133">Transmembrane helix</keyword>
<feature type="transmembrane region" description="Helical" evidence="1">
    <location>
        <begin position="59"/>
        <end position="79"/>
    </location>
</feature>
<organism evidence="3 4">
    <name type="scientific">Dyadobacter pollutisoli</name>
    <dbReference type="NCBI Taxonomy" id="2910158"/>
    <lineage>
        <taxon>Bacteria</taxon>
        <taxon>Pseudomonadati</taxon>
        <taxon>Bacteroidota</taxon>
        <taxon>Cytophagia</taxon>
        <taxon>Cytophagales</taxon>
        <taxon>Spirosomataceae</taxon>
        <taxon>Dyadobacter</taxon>
    </lineage>
</organism>
<dbReference type="KEGG" id="dpf:ON006_22460"/>
<dbReference type="AlphaFoldDB" id="A0A9E8SIR0"/>
<dbReference type="GO" id="GO:0016757">
    <property type="term" value="F:glycosyltransferase activity"/>
    <property type="evidence" value="ECO:0007669"/>
    <property type="project" value="UniProtKB-KW"/>
</dbReference>
<gene>
    <name evidence="3" type="ORF">ON006_22460</name>
</gene>
<keyword evidence="4" id="KW-1185">Reference proteome</keyword>
<proteinExistence type="predicted"/>
<feature type="transmembrane region" description="Helical" evidence="1">
    <location>
        <begin position="216"/>
        <end position="232"/>
    </location>
</feature>
<feature type="transmembrane region" description="Helical" evidence="1">
    <location>
        <begin position="440"/>
        <end position="461"/>
    </location>
</feature>
<evidence type="ECO:0000313" key="4">
    <source>
        <dbReference type="Proteomes" id="UP001164653"/>
    </source>
</evidence>
<dbReference type="InterPro" id="IPR038731">
    <property type="entry name" value="RgtA/B/C-like"/>
</dbReference>
<accession>A0A9E8SIR0</accession>
<name>A0A9E8SIR0_9BACT</name>
<dbReference type="Pfam" id="PF13231">
    <property type="entry name" value="PMT_2"/>
    <property type="match status" value="1"/>
</dbReference>
<dbReference type="EMBL" id="CP112998">
    <property type="protein sequence ID" value="WAC10500.1"/>
    <property type="molecule type" value="Genomic_DNA"/>
</dbReference>
<dbReference type="RefSeq" id="WP_244824470.1">
    <property type="nucleotide sequence ID" value="NZ_CP112998.1"/>
</dbReference>
<keyword evidence="1" id="KW-0472">Membrane</keyword>
<sequence>MILLIPIALWLCAANCYLAFYKDSIQSFRRSWLSAGVVVFFFIAIITELLSVVNLINNMAVSASWAIFDIILVLLYRNLAAKTGLTIRQVSSRWISSSRVFFKELGGLTTIILASLFTITLIVAVVATPNNLDSLSYHLSRLGYWIQNGNVEHYATHIERSISFSPFSEYVHLHTFLLLGSEHAFQLLQWSCLAGILAYISMLIETFSGSKQAMRIALCFAATLPIIILESMTTQNDLVVSFFILATAFYVFDYISDHHRSTLFLIVLSAALGMMTKGTFVFYALPFGIYLFISMVRQPLLWKPLAGLIGGTVVIVLLLNTPFWYRTYQVFESPIGNMSNGNKTNIKNPAYYLSSASKHIFLHLGFVSPGNSYNIMMENNLKGLHEAIGVPINAPETGMDFKMNKLNFNEDFAHNFFGMWLVLFSIPLLFFAKLNAKGKWYTGLSFASFLIFCFFIGYQIYGSRLHIPFFLLISPVIGLVYGSVFSIIFSKIFIVVLWLSALPFALLSVTHPLLSTKWFFEKVFPPINSGLHLNIQIDSNNMQNLKQESILFASPEKIMWGDHWTEIQELKNFVNSVNPMKIGLDITEASYDYAYQFSLREPGRTFGHIAVKNPSKVLESPAFQPDLIIAEKYEGEQFIYHGKTYLIKWRATDKWIYVPLP</sequence>